<reference evidence="1" key="1">
    <citation type="submission" date="2022-06" db="EMBL/GenBank/DDBJ databases">
        <title>Aeoliella straminimaris, a novel planctomycete from sediments.</title>
        <authorList>
            <person name="Vitorino I.R."/>
            <person name="Lage O.M."/>
        </authorList>
    </citation>
    <scope>NUCLEOTIDE SEQUENCE</scope>
    <source>
        <strain evidence="1">ICT_H6.2</strain>
    </source>
</reference>
<evidence type="ECO:0000313" key="2">
    <source>
        <dbReference type="Proteomes" id="UP001155241"/>
    </source>
</evidence>
<evidence type="ECO:0000313" key="1">
    <source>
        <dbReference type="EMBL" id="MCO6043546.1"/>
    </source>
</evidence>
<protein>
    <submittedName>
        <fullName evidence="1">Uncharacterized protein</fullName>
    </submittedName>
</protein>
<accession>A0A9X2FG22</accession>
<name>A0A9X2FG22_9BACT</name>
<dbReference type="RefSeq" id="WP_252851651.1">
    <property type="nucleotide sequence ID" value="NZ_JAMXLR010000024.1"/>
</dbReference>
<dbReference type="Proteomes" id="UP001155241">
    <property type="component" value="Unassembled WGS sequence"/>
</dbReference>
<keyword evidence="2" id="KW-1185">Reference proteome</keyword>
<sequence>MREILIAFALLAVAICCWKAAAMLHGRLYESEEARRLARVLRSLNESQPARDVAAHLSRGDARYVACRGESGGPVFPGISKAEWPVIQGSGNFWVIDGNAGAAESGYHRQLIDRAWQYARRYNEELQRKTKNPQ</sequence>
<proteinExistence type="predicted"/>
<dbReference type="AlphaFoldDB" id="A0A9X2FG22"/>
<comment type="caution">
    <text evidence="1">The sequence shown here is derived from an EMBL/GenBank/DDBJ whole genome shotgun (WGS) entry which is preliminary data.</text>
</comment>
<gene>
    <name evidence="1" type="ORF">NG895_06465</name>
</gene>
<organism evidence="1 2">
    <name type="scientific">Aeoliella straminimaris</name>
    <dbReference type="NCBI Taxonomy" id="2954799"/>
    <lineage>
        <taxon>Bacteria</taxon>
        <taxon>Pseudomonadati</taxon>
        <taxon>Planctomycetota</taxon>
        <taxon>Planctomycetia</taxon>
        <taxon>Pirellulales</taxon>
        <taxon>Lacipirellulaceae</taxon>
        <taxon>Aeoliella</taxon>
    </lineage>
</organism>
<dbReference type="EMBL" id="JAMXLR010000024">
    <property type="protein sequence ID" value="MCO6043546.1"/>
    <property type="molecule type" value="Genomic_DNA"/>
</dbReference>